<proteinExistence type="inferred from homology"/>
<evidence type="ECO:0000313" key="4">
    <source>
        <dbReference type="Proteomes" id="UP000257109"/>
    </source>
</evidence>
<comment type="caution">
    <text evidence="3">The sequence shown here is derived from an EMBL/GenBank/DDBJ whole genome shotgun (WGS) entry which is preliminary data.</text>
</comment>
<comment type="similarity">
    <text evidence="1">Belongs to the ARG7 family.</text>
</comment>
<dbReference type="PANTHER" id="PTHR31374">
    <property type="entry name" value="AUXIN-INDUCED PROTEIN-LIKE-RELATED"/>
    <property type="match status" value="1"/>
</dbReference>
<protein>
    <submittedName>
        <fullName evidence="3">Auxin-responsive protein SAUR72</fullName>
    </submittedName>
</protein>
<accession>A0A371FP80</accession>
<organism evidence="3 4">
    <name type="scientific">Mucuna pruriens</name>
    <name type="common">Velvet bean</name>
    <name type="synonym">Dolichos pruriens</name>
    <dbReference type="NCBI Taxonomy" id="157652"/>
    <lineage>
        <taxon>Eukaryota</taxon>
        <taxon>Viridiplantae</taxon>
        <taxon>Streptophyta</taxon>
        <taxon>Embryophyta</taxon>
        <taxon>Tracheophyta</taxon>
        <taxon>Spermatophyta</taxon>
        <taxon>Magnoliopsida</taxon>
        <taxon>eudicotyledons</taxon>
        <taxon>Gunneridae</taxon>
        <taxon>Pentapetalae</taxon>
        <taxon>rosids</taxon>
        <taxon>fabids</taxon>
        <taxon>Fabales</taxon>
        <taxon>Fabaceae</taxon>
        <taxon>Papilionoideae</taxon>
        <taxon>50 kb inversion clade</taxon>
        <taxon>NPAAA clade</taxon>
        <taxon>indigoferoid/millettioid clade</taxon>
        <taxon>Phaseoleae</taxon>
        <taxon>Mucuna</taxon>
    </lineage>
</organism>
<reference evidence="3" key="1">
    <citation type="submission" date="2018-05" db="EMBL/GenBank/DDBJ databases">
        <title>Draft genome of Mucuna pruriens seed.</title>
        <authorList>
            <person name="Nnadi N.E."/>
            <person name="Vos R."/>
            <person name="Hasami M.H."/>
            <person name="Devisetty U.K."/>
            <person name="Aguiy J.C."/>
        </authorList>
    </citation>
    <scope>NUCLEOTIDE SEQUENCE [LARGE SCALE GENOMIC DNA]</scope>
    <source>
        <strain evidence="3">JCA_2017</strain>
    </source>
</reference>
<dbReference type="STRING" id="157652.A0A371FP80"/>
<evidence type="ECO:0000256" key="1">
    <source>
        <dbReference type="ARBA" id="ARBA00006974"/>
    </source>
</evidence>
<dbReference type="Pfam" id="PF02519">
    <property type="entry name" value="Auxin_inducible"/>
    <property type="match status" value="2"/>
</dbReference>
<evidence type="ECO:0000313" key="3">
    <source>
        <dbReference type="EMBL" id="RDX80126.1"/>
    </source>
</evidence>
<dbReference type="InterPro" id="IPR003676">
    <property type="entry name" value="SAUR_fam"/>
</dbReference>
<name>A0A371FP80_MUCPR</name>
<dbReference type="GO" id="GO:0009733">
    <property type="term" value="P:response to auxin"/>
    <property type="evidence" value="ECO:0007669"/>
    <property type="project" value="InterPro"/>
</dbReference>
<dbReference type="Proteomes" id="UP000257109">
    <property type="component" value="Unassembled WGS sequence"/>
</dbReference>
<dbReference type="OrthoDB" id="660486at2759"/>
<feature type="region of interest" description="Disordered" evidence="2">
    <location>
        <begin position="14"/>
        <end position="37"/>
    </location>
</feature>
<feature type="non-terminal residue" evidence="3">
    <location>
        <position position="1"/>
    </location>
</feature>
<keyword evidence="4" id="KW-1185">Reference proteome</keyword>
<dbReference type="AlphaFoldDB" id="A0A371FP80"/>
<dbReference type="PANTHER" id="PTHR31374:SF199">
    <property type="entry name" value="SMALL AUXIN-UP RNA-RELATED"/>
    <property type="match status" value="1"/>
</dbReference>
<feature type="non-terminal residue" evidence="3">
    <location>
        <position position="232"/>
    </location>
</feature>
<gene>
    <name evidence="3" type="primary">SAUR72</name>
    <name evidence="3" type="ORF">CR513_39356</name>
</gene>
<dbReference type="EMBL" id="QJKJ01008317">
    <property type="protein sequence ID" value="RDX80126.1"/>
    <property type="molecule type" value="Genomic_DNA"/>
</dbReference>
<sequence>MEFVKKCKKVLGSNKRLHPENNGSGSYGRLRNKEKKKQSRVAPQGCLCVYVGAERERFVIKIKIANHPLFKALLDAAEREYGYRNDGPLWLPCHVDFFCEALAEMESTHDDMGSVGCAFPLGHSHRHNPSSPSNLTCRYVTGSVIHPYQTLMEFVKKCTKVLVSSKRLHPENNGSGSYCRLSNKEKKKQPGVAPQGCLFVYVGPERERFVIKIKIANHPLFKALLDSVEREY</sequence>
<evidence type="ECO:0000256" key="2">
    <source>
        <dbReference type="SAM" id="MobiDB-lite"/>
    </source>
</evidence>